<keyword evidence="2" id="KW-0521">NADP</keyword>
<dbReference type="EMBL" id="LLZU01000001">
    <property type="protein sequence ID" value="KRV51365.1"/>
    <property type="molecule type" value="Genomic_DNA"/>
</dbReference>
<dbReference type="SUPFAM" id="SSF53597">
    <property type="entry name" value="Dihydrofolate reductase-like"/>
    <property type="match status" value="1"/>
</dbReference>
<evidence type="ECO:0000256" key="4">
    <source>
        <dbReference type="SAM" id="MobiDB-lite"/>
    </source>
</evidence>
<evidence type="ECO:0000256" key="1">
    <source>
        <dbReference type="ARBA" id="ARBA00005104"/>
    </source>
</evidence>
<dbReference type="InterPro" id="IPR024072">
    <property type="entry name" value="DHFR-like_dom_sf"/>
</dbReference>
<gene>
    <name evidence="6" type="ORF">AQ490_00955</name>
</gene>
<evidence type="ECO:0000256" key="2">
    <source>
        <dbReference type="ARBA" id="ARBA00022857"/>
    </source>
</evidence>
<dbReference type="PANTHER" id="PTHR38011">
    <property type="entry name" value="DIHYDROFOLATE REDUCTASE FAMILY PROTEIN (AFU_ORTHOLOGUE AFUA_8G06820)"/>
    <property type="match status" value="1"/>
</dbReference>
<feature type="compositionally biased region" description="Pro residues" evidence="4">
    <location>
        <begin position="8"/>
        <end position="31"/>
    </location>
</feature>
<protein>
    <submittedName>
        <fullName evidence="6">Diaminohydroxyphosphoribosylaminopyrimidine reductase</fullName>
    </submittedName>
</protein>
<keyword evidence="3" id="KW-0560">Oxidoreductase</keyword>
<evidence type="ECO:0000256" key="3">
    <source>
        <dbReference type="ARBA" id="ARBA00023002"/>
    </source>
</evidence>
<dbReference type="GO" id="GO:0008703">
    <property type="term" value="F:5-amino-6-(5-phosphoribosylamino)uracil reductase activity"/>
    <property type="evidence" value="ECO:0007669"/>
    <property type="project" value="InterPro"/>
</dbReference>
<proteinExistence type="predicted"/>
<organism evidence="6 7">
    <name type="scientific">Wenjunlia vitaminophila</name>
    <name type="common">Streptomyces vitaminophilus</name>
    <dbReference type="NCBI Taxonomy" id="76728"/>
    <lineage>
        <taxon>Bacteria</taxon>
        <taxon>Bacillati</taxon>
        <taxon>Actinomycetota</taxon>
        <taxon>Actinomycetes</taxon>
        <taxon>Kitasatosporales</taxon>
        <taxon>Streptomycetaceae</taxon>
        <taxon>Wenjunlia</taxon>
    </lineage>
</organism>
<evidence type="ECO:0000313" key="6">
    <source>
        <dbReference type="EMBL" id="KRV51365.1"/>
    </source>
</evidence>
<reference evidence="6 7" key="1">
    <citation type="submission" date="2015-10" db="EMBL/GenBank/DDBJ databases">
        <title>Draft genome sequence of pyrrolomycin-producing Streptomyces vitaminophilus.</title>
        <authorList>
            <person name="Graham D.E."/>
            <person name="Mahan K.M."/>
            <person name="Klingeman D.M."/>
            <person name="Hettich R.L."/>
            <person name="Parry R.J."/>
        </authorList>
    </citation>
    <scope>NUCLEOTIDE SEQUENCE [LARGE SCALE GENOMIC DNA]</scope>
    <source>
        <strain evidence="6 7">ATCC 31673</strain>
    </source>
</reference>
<feature type="domain" description="Bacterial bifunctional deaminase-reductase C-terminal" evidence="5">
    <location>
        <begin position="53"/>
        <end position="250"/>
    </location>
</feature>
<comment type="pathway">
    <text evidence="1">Cofactor biosynthesis; riboflavin biosynthesis.</text>
</comment>
<dbReference type="InterPro" id="IPR050765">
    <property type="entry name" value="Riboflavin_Biosynth_HTPR"/>
</dbReference>
<dbReference type="PANTHER" id="PTHR38011:SF7">
    <property type="entry name" value="2,5-DIAMINO-6-RIBOSYLAMINO-4(3H)-PYRIMIDINONE 5'-PHOSPHATE REDUCTASE"/>
    <property type="match status" value="1"/>
</dbReference>
<dbReference type="Proteomes" id="UP000050867">
    <property type="component" value="Unassembled WGS sequence"/>
</dbReference>
<dbReference type="Gene3D" id="3.40.430.10">
    <property type="entry name" value="Dihydrofolate Reductase, subunit A"/>
    <property type="match status" value="1"/>
</dbReference>
<dbReference type="RefSeq" id="WP_018383161.1">
    <property type="nucleotide sequence ID" value="NZ_LLZU01000001.1"/>
</dbReference>
<dbReference type="eggNOG" id="COG1985">
    <property type="taxonomic scope" value="Bacteria"/>
</dbReference>
<comment type="caution">
    <text evidence="6">The sequence shown here is derived from an EMBL/GenBank/DDBJ whole genome shotgun (WGS) entry which is preliminary data.</text>
</comment>
<sequence>MRRLFPTPTGPSSPPAATAPPPGESPRPPDGPDSLDDLADAYAYPATTGAGRPWLRANMVASLDGAAHHQGRSEPLSCAADMRLFGVLRALADVIIVGAETVRREGYGPARARKAFAARRAALGQSPAPVMAVVSASLDLDFTGPLFTRPVVPTILLTGARAPADRLLAARQHAEVVLAGEGTTADAAQVVRALVDRGHTRLLTEGGPRLLAQFASADVLDELCLSVSPLIASGDSARITNGPDIAEPHRFTLSGLLEDDGYLFTRYVRAGRR</sequence>
<accession>A0A0T6LZC2</accession>
<feature type="region of interest" description="Disordered" evidence="4">
    <location>
        <begin position="1"/>
        <end position="38"/>
    </location>
</feature>
<dbReference type="STRING" id="76728.AQ490_00955"/>
<dbReference type="GO" id="GO:0009231">
    <property type="term" value="P:riboflavin biosynthetic process"/>
    <property type="evidence" value="ECO:0007669"/>
    <property type="project" value="InterPro"/>
</dbReference>
<dbReference type="OrthoDB" id="5243299at2"/>
<evidence type="ECO:0000313" key="7">
    <source>
        <dbReference type="Proteomes" id="UP000050867"/>
    </source>
</evidence>
<dbReference type="Pfam" id="PF01872">
    <property type="entry name" value="RibD_C"/>
    <property type="match status" value="1"/>
</dbReference>
<keyword evidence="7" id="KW-1185">Reference proteome</keyword>
<evidence type="ECO:0000259" key="5">
    <source>
        <dbReference type="Pfam" id="PF01872"/>
    </source>
</evidence>
<dbReference type="AlphaFoldDB" id="A0A0T6LZC2"/>
<dbReference type="InterPro" id="IPR002734">
    <property type="entry name" value="RibDG_C"/>
</dbReference>
<name>A0A0T6LZC2_WENVI</name>